<organism evidence="2 3">
    <name type="scientific">Dyadobacter jiangsuensis</name>
    <dbReference type="NCBI Taxonomy" id="1591085"/>
    <lineage>
        <taxon>Bacteria</taxon>
        <taxon>Pseudomonadati</taxon>
        <taxon>Bacteroidota</taxon>
        <taxon>Cytophagia</taxon>
        <taxon>Cytophagales</taxon>
        <taxon>Spirosomataceae</taxon>
        <taxon>Dyadobacter</taxon>
    </lineage>
</organism>
<comment type="caution">
    <text evidence="2">The sequence shown here is derived from an EMBL/GenBank/DDBJ whole genome shotgun (WGS) entry which is preliminary data.</text>
</comment>
<feature type="transmembrane region" description="Helical" evidence="1">
    <location>
        <begin position="82"/>
        <end position="102"/>
    </location>
</feature>
<name>A0A2P8GIV3_9BACT</name>
<dbReference type="Proteomes" id="UP000241964">
    <property type="component" value="Unassembled WGS sequence"/>
</dbReference>
<sequence>MKTTDHLSDIEIQQYALDAGSTGMANASHIAQCPHCSRRVACYQKMARSMSVMPADSFDFDLTAAVLAQLPARERRYAPERVFVACVSLVGVLAVIGVFYYLNGGLPNGLSGNSEVVTYGAAGCLLFSFLLFNLWNDYTGQVRRLGATDGLQHLGSAAV</sequence>
<dbReference type="OrthoDB" id="708468at2"/>
<reference evidence="2 3" key="1">
    <citation type="submission" date="2018-03" db="EMBL/GenBank/DDBJ databases">
        <title>Genomic Encyclopedia of Archaeal and Bacterial Type Strains, Phase II (KMG-II): from individual species to whole genera.</title>
        <authorList>
            <person name="Goeker M."/>
        </authorList>
    </citation>
    <scope>NUCLEOTIDE SEQUENCE [LARGE SCALE GENOMIC DNA]</scope>
    <source>
        <strain evidence="2 3">DSM 29057</strain>
    </source>
</reference>
<evidence type="ECO:0000313" key="2">
    <source>
        <dbReference type="EMBL" id="PSL33888.1"/>
    </source>
</evidence>
<keyword evidence="1" id="KW-0472">Membrane</keyword>
<keyword evidence="3" id="KW-1185">Reference proteome</keyword>
<evidence type="ECO:0000313" key="3">
    <source>
        <dbReference type="Proteomes" id="UP000241964"/>
    </source>
</evidence>
<dbReference type="RefSeq" id="WP_146151504.1">
    <property type="nucleotide sequence ID" value="NZ_PYAS01000001.1"/>
</dbReference>
<dbReference type="AlphaFoldDB" id="A0A2P8GIV3"/>
<proteinExistence type="predicted"/>
<accession>A0A2P8GIV3</accession>
<dbReference type="Gene3D" id="1.10.10.1320">
    <property type="entry name" value="Anti-sigma factor, zinc-finger domain"/>
    <property type="match status" value="1"/>
</dbReference>
<gene>
    <name evidence="2" type="ORF">CLV60_101257</name>
</gene>
<feature type="transmembrane region" description="Helical" evidence="1">
    <location>
        <begin position="117"/>
        <end position="135"/>
    </location>
</feature>
<protein>
    <submittedName>
        <fullName evidence="2">Uncharacterized protein</fullName>
    </submittedName>
</protein>
<evidence type="ECO:0000256" key="1">
    <source>
        <dbReference type="SAM" id="Phobius"/>
    </source>
</evidence>
<dbReference type="EMBL" id="PYAS01000001">
    <property type="protein sequence ID" value="PSL33888.1"/>
    <property type="molecule type" value="Genomic_DNA"/>
</dbReference>
<keyword evidence="1" id="KW-1133">Transmembrane helix</keyword>
<dbReference type="InterPro" id="IPR041916">
    <property type="entry name" value="Anti_sigma_zinc_sf"/>
</dbReference>
<keyword evidence="1" id="KW-0812">Transmembrane</keyword>